<gene>
    <name evidence="4" type="ORF">DWX87_04565</name>
    <name evidence="3" type="ORF">ERS852554_00581</name>
</gene>
<dbReference type="Pfam" id="PF00534">
    <property type="entry name" value="Glycos_transf_1"/>
    <property type="match status" value="1"/>
</dbReference>
<accession>A0A174MY82</accession>
<evidence type="ECO:0000256" key="1">
    <source>
        <dbReference type="ARBA" id="ARBA00022679"/>
    </source>
</evidence>
<name>A0A174MY82_BACUN</name>
<reference evidence="3 5" key="1">
    <citation type="submission" date="2015-09" db="EMBL/GenBank/DDBJ databases">
        <authorList>
            <consortium name="Pathogen Informatics"/>
        </authorList>
    </citation>
    <scope>NUCLEOTIDE SEQUENCE [LARGE SCALE GENOMIC DNA]</scope>
    <source>
        <strain evidence="3 5">2789STDY5834942</strain>
    </source>
</reference>
<keyword evidence="1 3" id="KW-0808">Transferase</keyword>
<dbReference type="EMBL" id="QRVP01000003">
    <property type="protein sequence ID" value="RGS56328.1"/>
    <property type="molecule type" value="Genomic_DNA"/>
</dbReference>
<dbReference type="Gene3D" id="3.40.50.2000">
    <property type="entry name" value="Glycogen Phosphorylase B"/>
    <property type="match status" value="1"/>
</dbReference>
<dbReference type="Proteomes" id="UP000095788">
    <property type="component" value="Unassembled WGS sequence"/>
</dbReference>
<feature type="domain" description="Glycosyl transferase family 1" evidence="2">
    <location>
        <begin position="201"/>
        <end position="358"/>
    </location>
</feature>
<dbReference type="SUPFAM" id="SSF53756">
    <property type="entry name" value="UDP-Glycosyltransferase/glycogen phosphorylase"/>
    <property type="match status" value="1"/>
</dbReference>
<evidence type="ECO:0000259" key="2">
    <source>
        <dbReference type="Pfam" id="PF00534"/>
    </source>
</evidence>
<dbReference type="RefSeq" id="WP_057281144.1">
    <property type="nucleotide sequence ID" value="NZ_CZBF01000001.1"/>
</dbReference>
<evidence type="ECO:0000313" key="6">
    <source>
        <dbReference type="Proteomes" id="UP000285283"/>
    </source>
</evidence>
<dbReference type="Proteomes" id="UP000285283">
    <property type="component" value="Unassembled WGS sequence"/>
</dbReference>
<organism evidence="3 5">
    <name type="scientific">Bacteroides uniformis</name>
    <dbReference type="NCBI Taxonomy" id="820"/>
    <lineage>
        <taxon>Bacteria</taxon>
        <taxon>Pseudomonadati</taxon>
        <taxon>Bacteroidota</taxon>
        <taxon>Bacteroidia</taxon>
        <taxon>Bacteroidales</taxon>
        <taxon>Bacteroidaceae</taxon>
        <taxon>Bacteroides</taxon>
    </lineage>
</organism>
<dbReference type="EMBL" id="CZBF01000001">
    <property type="protein sequence ID" value="CUP39308.1"/>
    <property type="molecule type" value="Genomic_DNA"/>
</dbReference>
<evidence type="ECO:0000313" key="4">
    <source>
        <dbReference type="EMBL" id="RGS56328.1"/>
    </source>
</evidence>
<dbReference type="GO" id="GO:0009103">
    <property type="term" value="P:lipopolysaccharide biosynthetic process"/>
    <property type="evidence" value="ECO:0007669"/>
    <property type="project" value="TreeGrafter"/>
</dbReference>
<sequence>MKKVLFDGTAMQGSACTVFHGGAEYAKFIFRESLRRGFNFDVVVNDRMVSDKLIEHLLCQSKNVCVYHVNSIHEIYVLIDKNNYDVFYSALPYDYTDYSAKAKMIGVIHGLRSIELPWDSYRYKYYNNVLTSLIARVINYLPFVQKYLFKKYWKKTEKLLKIENSNFITVSEHSKYSLLTYFPHLNASSIQVYYSPFSLESKKIGSKKEKYFLLVSANRFEKNVCRVIESFDELISENRLEDYNIKVTGCGNQPFFSKIKNRDRFFLRPYVSTNELEELYSNAFCFVYPSLNEGFGYPPLKAMGYCVPVVASSATSIPEVCGDAALYFCPLEKGELKNRILQIVNRKDLREELISKGTLRVKLLLQKQEFEIQSKLDWIFNNE</sequence>
<dbReference type="GO" id="GO:0016757">
    <property type="term" value="F:glycosyltransferase activity"/>
    <property type="evidence" value="ECO:0007669"/>
    <property type="project" value="InterPro"/>
</dbReference>
<protein>
    <submittedName>
        <fullName evidence="3 4">Glycosyltransferase</fullName>
    </submittedName>
</protein>
<dbReference type="AlphaFoldDB" id="A0A174MY82"/>
<proteinExistence type="predicted"/>
<dbReference type="PANTHER" id="PTHR46401:SF2">
    <property type="entry name" value="GLYCOSYLTRANSFERASE WBBK-RELATED"/>
    <property type="match status" value="1"/>
</dbReference>
<dbReference type="InterPro" id="IPR001296">
    <property type="entry name" value="Glyco_trans_1"/>
</dbReference>
<evidence type="ECO:0000313" key="5">
    <source>
        <dbReference type="Proteomes" id="UP000095788"/>
    </source>
</evidence>
<dbReference type="PANTHER" id="PTHR46401">
    <property type="entry name" value="GLYCOSYLTRANSFERASE WBBK-RELATED"/>
    <property type="match status" value="1"/>
</dbReference>
<reference evidence="4 6" key="2">
    <citation type="submission" date="2018-08" db="EMBL/GenBank/DDBJ databases">
        <title>A genome reference for cultivated species of the human gut microbiota.</title>
        <authorList>
            <person name="Zou Y."/>
            <person name="Xue W."/>
            <person name="Luo G."/>
        </authorList>
    </citation>
    <scope>NUCLEOTIDE SEQUENCE [LARGE SCALE GENOMIC DNA]</scope>
    <source>
        <strain evidence="4 6">AF21-53</strain>
    </source>
</reference>
<evidence type="ECO:0000313" key="3">
    <source>
        <dbReference type="EMBL" id="CUP39308.1"/>
    </source>
</evidence>